<dbReference type="RefSeq" id="YP_009008875.1">
    <property type="nucleotide sequence ID" value="NC_023594.2"/>
</dbReference>
<organism evidence="2 3">
    <name type="scientific">Shewanella phage Spp001</name>
    <dbReference type="NCBI Taxonomy" id="1445859"/>
    <lineage>
        <taxon>Viruses</taxon>
        <taxon>Duplodnaviria</taxon>
        <taxon>Heunggongvirae</taxon>
        <taxon>Uroviricota</taxon>
        <taxon>Caudoviricetes</taxon>
        <taxon>Chaseviridae</taxon>
        <taxon>Nefertitivirinae</taxon>
        <taxon>Yushanvirus</taxon>
        <taxon>Yushanvirus Spp001</taxon>
    </lineage>
</organism>
<proteinExistence type="predicted"/>
<feature type="region of interest" description="Disordered" evidence="1">
    <location>
        <begin position="94"/>
        <end position="117"/>
    </location>
</feature>
<evidence type="ECO:0000313" key="3">
    <source>
        <dbReference type="Proteomes" id="UP000019368"/>
    </source>
</evidence>
<sequence>MSVTSRRTVKSTPATRIMFGIQPAKRMLPAWVPKLINKFNVYTCNNVAEMKERIDSVLSGDLKRRQLQAKVLHAYILQNSHALELMAAEGLYPQVTETTTETTSEEQSDESPATTDE</sequence>
<dbReference type="Proteomes" id="UP000019368">
    <property type="component" value="Segment"/>
</dbReference>
<dbReference type="EMBL" id="KJ002054">
    <property type="protein sequence ID" value="AHJ10563.1"/>
    <property type="molecule type" value="Genomic_DNA"/>
</dbReference>
<name>W6E8A2_9CAUD</name>
<dbReference type="GeneID" id="18505316"/>
<accession>W6E8A2</accession>
<evidence type="ECO:0000256" key="1">
    <source>
        <dbReference type="SAM" id="MobiDB-lite"/>
    </source>
</evidence>
<gene>
    <name evidence="2" type="ORF">Spp001_55</name>
</gene>
<protein>
    <submittedName>
        <fullName evidence="2">Uncharacterized protein</fullName>
    </submittedName>
</protein>
<evidence type="ECO:0000313" key="2">
    <source>
        <dbReference type="EMBL" id="AHJ10563.1"/>
    </source>
</evidence>
<keyword evidence="3" id="KW-1185">Reference proteome</keyword>
<feature type="compositionally biased region" description="Acidic residues" evidence="1">
    <location>
        <begin position="103"/>
        <end position="117"/>
    </location>
</feature>
<dbReference type="KEGG" id="vg:18505316"/>
<reference evidence="2" key="1">
    <citation type="submission" date="2016-09" db="EMBL/GenBank/DDBJ databases">
        <title>The novel Shewanella putrefaciens-infecting bacteriophage Spp001: Ggenome sequence and lytic enzymes.</title>
        <authorList>
            <person name="Han F."/>
        </authorList>
    </citation>
    <scope>NUCLEOTIDE SEQUENCE</scope>
</reference>